<evidence type="ECO:0000313" key="1">
    <source>
        <dbReference type="EMBL" id="SMY17297.1"/>
    </source>
</evidence>
<gene>
    <name evidence="1" type="ORF">PAQU9191_02591</name>
</gene>
<dbReference type="Proteomes" id="UP000196485">
    <property type="component" value="Unassembled WGS sequence"/>
</dbReference>
<evidence type="ECO:0000313" key="2">
    <source>
        <dbReference type="Proteomes" id="UP000196485"/>
    </source>
</evidence>
<name>A0A1Y6L1T8_9GAMM</name>
<dbReference type="EMBL" id="FYAH01000004">
    <property type="protein sequence ID" value="SMY17297.1"/>
    <property type="molecule type" value="Genomic_DNA"/>
</dbReference>
<accession>A0A1Y6L1T8</accession>
<proteinExistence type="predicted"/>
<keyword evidence="2" id="KW-1185">Reference proteome</keyword>
<organism evidence="1 2">
    <name type="scientific">Photobacterium aquimaris</name>
    <dbReference type="NCBI Taxonomy" id="512643"/>
    <lineage>
        <taxon>Bacteria</taxon>
        <taxon>Pseudomonadati</taxon>
        <taxon>Pseudomonadota</taxon>
        <taxon>Gammaproteobacteria</taxon>
        <taxon>Vibrionales</taxon>
        <taxon>Vibrionaceae</taxon>
        <taxon>Photobacterium</taxon>
    </lineage>
</organism>
<sequence>MIEFNKKALIDSLTKSVQVNNPDNFVINARINYCDLKPIPFYNEFINKIKPSEKLNGFLTQKALEWRYESENRLGVQEQKVNYDPNTIKRIIIGEKMPKDFRETLLIIIKSVSPKVEIIEAYIDTEDFKIKTKILGS</sequence>
<protein>
    <submittedName>
        <fullName evidence="1">Uncharacterized protein</fullName>
    </submittedName>
</protein>
<reference evidence="2" key="1">
    <citation type="submission" date="2017-06" db="EMBL/GenBank/DDBJ databases">
        <authorList>
            <person name="Rodrigo-Torres L."/>
            <person name="Arahal R. D."/>
            <person name="Lucena T."/>
        </authorList>
    </citation>
    <scope>NUCLEOTIDE SEQUENCE [LARGE SCALE GENOMIC DNA]</scope>
    <source>
        <strain evidence="2">type strain: CECT 9192</strain>
    </source>
</reference>
<dbReference type="AlphaFoldDB" id="A0A1Y6L1T8"/>